<evidence type="ECO:0000256" key="13">
    <source>
        <dbReference type="ARBA" id="ARBA00023288"/>
    </source>
</evidence>
<dbReference type="GO" id="GO:0005741">
    <property type="term" value="C:mitochondrial outer membrane"/>
    <property type="evidence" value="ECO:0007669"/>
    <property type="project" value="UniProtKB-SubCell"/>
</dbReference>
<reference evidence="25" key="1">
    <citation type="submission" date="2025-08" db="UniProtKB">
        <authorList>
            <consortium name="RefSeq"/>
        </authorList>
    </citation>
    <scope>IDENTIFICATION</scope>
</reference>
<comment type="similarity">
    <text evidence="2">Belongs to the MAPEG family.</text>
</comment>
<evidence type="ECO:0000256" key="23">
    <source>
        <dbReference type="SAM" id="Phobius"/>
    </source>
</evidence>
<dbReference type="GeneID" id="115472771"/>
<keyword evidence="4 23" id="KW-0812">Transmembrane</keyword>
<dbReference type="KEGG" id="muo:115472771"/>
<evidence type="ECO:0000256" key="14">
    <source>
        <dbReference type="ARBA" id="ARBA00037884"/>
    </source>
</evidence>
<keyword evidence="3" id="KW-0808">Transferase</keyword>
<comment type="catalytic activity">
    <reaction evidence="17">
        <text>(5S)-hydroperoxy-(6E,8Z,11Z,14Z)-eicosatetraenoate + 2 glutathione = (5S)-hydroxy-(6E,8Z,11Z,14Z)-eicosatetraenoate + glutathione disulfide + H2O</text>
        <dbReference type="Rhea" id="RHEA:48620"/>
        <dbReference type="ChEBI" id="CHEBI:15377"/>
        <dbReference type="ChEBI" id="CHEBI:57450"/>
        <dbReference type="ChEBI" id="CHEBI:57925"/>
        <dbReference type="ChEBI" id="CHEBI:58297"/>
        <dbReference type="ChEBI" id="CHEBI:90632"/>
    </reaction>
    <physiologicalReaction direction="left-to-right" evidence="17">
        <dbReference type="Rhea" id="RHEA:48621"/>
    </physiologicalReaction>
</comment>
<keyword evidence="10 23" id="KW-0472">Membrane</keyword>
<comment type="subcellular location">
    <subcellularLocation>
        <location evidence="1">Mitochondrion outer membrane</location>
        <topology evidence="1">Multi-pass membrane protein</topology>
    </subcellularLocation>
</comment>
<keyword evidence="11" id="KW-0564">Palmitate</keyword>
<dbReference type="PANTHER" id="PTHR10250">
    <property type="entry name" value="MICROSOMAL GLUTATHIONE S-TRANSFERASE"/>
    <property type="match status" value="1"/>
</dbReference>
<evidence type="ECO:0000256" key="18">
    <source>
        <dbReference type="ARBA" id="ARBA00049298"/>
    </source>
</evidence>
<evidence type="ECO:0000313" key="24">
    <source>
        <dbReference type="Proteomes" id="UP000515156"/>
    </source>
</evidence>
<sequence length="146" mass="16217">MTLSKEYGYVALTGAASFVMVMHLGLNVGKARKLYKVEYPAMYSNDPETGHIFNCIQRAHQHTLEIYPPFLFFLAIGGLEHPRTASALGLSWIIGRGLFAYGYYTGDPQKRQRGVISSFALIGLLGTTICFAFKQLGWSLNPRSCC</sequence>
<dbReference type="GO" id="GO:0006629">
    <property type="term" value="P:lipid metabolic process"/>
    <property type="evidence" value="ECO:0007669"/>
    <property type="project" value="UniProtKB-KW"/>
</dbReference>
<evidence type="ECO:0000256" key="16">
    <source>
        <dbReference type="ARBA" id="ARBA00039056"/>
    </source>
</evidence>
<dbReference type="PANTHER" id="PTHR10250:SF26">
    <property type="entry name" value="GLUTATHIONE S-TRANSFERASE 3, MITOCHONDRIAL"/>
    <property type="match status" value="1"/>
</dbReference>
<dbReference type="GO" id="GO:0004464">
    <property type="term" value="F:leukotriene-C4 synthase activity"/>
    <property type="evidence" value="ECO:0007669"/>
    <property type="project" value="UniProtKB-EC"/>
</dbReference>
<evidence type="ECO:0000256" key="22">
    <source>
        <dbReference type="ARBA" id="ARBA00076908"/>
    </source>
</evidence>
<keyword evidence="5" id="KW-1000">Mitochondrion outer membrane</keyword>
<comment type="catalytic activity">
    <reaction evidence="18">
        <text>leukotriene C4 = leukotriene A4 + glutathione</text>
        <dbReference type="Rhea" id="RHEA:17617"/>
        <dbReference type="ChEBI" id="CHEBI:57463"/>
        <dbReference type="ChEBI" id="CHEBI:57925"/>
        <dbReference type="ChEBI" id="CHEBI:57973"/>
        <dbReference type="EC" id="4.4.1.20"/>
    </reaction>
    <physiologicalReaction direction="right-to-left" evidence="18">
        <dbReference type="Rhea" id="RHEA:17619"/>
    </physiologicalReaction>
</comment>
<evidence type="ECO:0000256" key="17">
    <source>
        <dbReference type="ARBA" id="ARBA00043664"/>
    </source>
</evidence>
<dbReference type="GO" id="GO:0004602">
    <property type="term" value="F:glutathione peroxidase activity"/>
    <property type="evidence" value="ECO:0007669"/>
    <property type="project" value="TreeGrafter"/>
</dbReference>
<evidence type="ECO:0000256" key="8">
    <source>
        <dbReference type="ARBA" id="ARBA00023098"/>
    </source>
</evidence>
<dbReference type="InParanoid" id="A0A6P7YJD7"/>
<gene>
    <name evidence="25" type="primary">MGST3</name>
</gene>
<evidence type="ECO:0000256" key="10">
    <source>
        <dbReference type="ARBA" id="ARBA00023136"/>
    </source>
</evidence>
<evidence type="ECO:0000256" key="4">
    <source>
        <dbReference type="ARBA" id="ARBA00022692"/>
    </source>
</evidence>
<evidence type="ECO:0000256" key="12">
    <source>
        <dbReference type="ARBA" id="ARBA00023239"/>
    </source>
</evidence>
<evidence type="ECO:0000256" key="19">
    <source>
        <dbReference type="ARBA" id="ARBA00051411"/>
    </source>
</evidence>
<feature type="transmembrane region" description="Helical" evidence="23">
    <location>
        <begin position="116"/>
        <end position="133"/>
    </location>
</feature>
<dbReference type="EC" id="4.4.1.20" evidence="16"/>
<keyword evidence="9" id="KW-0496">Mitochondrion</keyword>
<evidence type="ECO:0000256" key="11">
    <source>
        <dbReference type="ARBA" id="ARBA00023139"/>
    </source>
</evidence>
<evidence type="ECO:0000256" key="2">
    <source>
        <dbReference type="ARBA" id="ARBA00010459"/>
    </source>
</evidence>
<evidence type="ECO:0000256" key="20">
    <source>
        <dbReference type="ARBA" id="ARBA00069748"/>
    </source>
</evidence>
<evidence type="ECO:0000256" key="3">
    <source>
        <dbReference type="ARBA" id="ARBA00022679"/>
    </source>
</evidence>
<dbReference type="Pfam" id="PF01124">
    <property type="entry name" value="MAPEG"/>
    <property type="match status" value="1"/>
</dbReference>
<evidence type="ECO:0000313" key="25">
    <source>
        <dbReference type="RefSeq" id="XP_030063049.1"/>
    </source>
</evidence>
<dbReference type="GO" id="GO:0006691">
    <property type="term" value="P:leukotriene metabolic process"/>
    <property type="evidence" value="ECO:0007669"/>
    <property type="project" value="UniProtKB-ARBA"/>
</dbReference>
<accession>A0A6P7YJD7</accession>
<dbReference type="Proteomes" id="UP000515156">
    <property type="component" value="Chromosome 6"/>
</dbReference>
<dbReference type="GO" id="GO:0005635">
    <property type="term" value="C:nuclear envelope"/>
    <property type="evidence" value="ECO:0007669"/>
    <property type="project" value="TreeGrafter"/>
</dbReference>
<comment type="catalytic activity">
    <reaction evidence="19">
        <text>15-deoxy-Delta(12,14)-prostaglandin J2 + glutathione = 15-deoxy-Delta(12,14)-prostaglandin J2-S-(R)-glutathione</text>
        <dbReference type="Rhea" id="RHEA:75963"/>
        <dbReference type="ChEBI" id="CHEBI:57925"/>
        <dbReference type="ChEBI" id="CHEBI:85236"/>
        <dbReference type="ChEBI" id="CHEBI:194498"/>
    </reaction>
    <physiologicalReaction direction="left-to-right" evidence="19">
        <dbReference type="Rhea" id="RHEA:75964"/>
    </physiologicalReaction>
</comment>
<dbReference type="InterPro" id="IPR050997">
    <property type="entry name" value="MAPEG"/>
</dbReference>
<dbReference type="OrthoDB" id="410651at2759"/>
<dbReference type="InterPro" id="IPR023352">
    <property type="entry name" value="MAPEG-like_dom_sf"/>
</dbReference>
<dbReference type="InterPro" id="IPR001129">
    <property type="entry name" value="Membr-assoc_MAPEG"/>
</dbReference>
<comment type="pathway">
    <text evidence="14">Lipid metabolism; leukotriene C4 biosynthesis.</text>
</comment>
<evidence type="ECO:0000256" key="7">
    <source>
        <dbReference type="ARBA" id="ARBA00023002"/>
    </source>
</evidence>
<evidence type="ECO:0000256" key="5">
    <source>
        <dbReference type="ARBA" id="ARBA00022787"/>
    </source>
</evidence>
<keyword evidence="13" id="KW-0449">Lipoprotein</keyword>
<comment type="pathway">
    <text evidence="15">Lipid metabolism; arachidonate metabolism.</text>
</comment>
<evidence type="ECO:0000256" key="9">
    <source>
        <dbReference type="ARBA" id="ARBA00023128"/>
    </source>
</evidence>
<name>A0A6P7YJD7_9AMPH</name>
<dbReference type="AlphaFoldDB" id="A0A6P7YJD7"/>
<dbReference type="FunCoup" id="A0A6P7YJD7">
    <property type="interactions" value="948"/>
</dbReference>
<organism evidence="24 25">
    <name type="scientific">Microcaecilia unicolor</name>
    <dbReference type="NCBI Taxonomy" id="1415580"/>
    <lineage>
        <taxon>Eukaryota</taxon>
        <taxon>Metazoa</taxon>
        <taxon>Chordata</taxon>
        <taxon>Craniata</taxon>
        <taxon>Vertebrata</taxon>
        <taxon>Euteleostomi</taxon>
        <taxon>Amphibia</taxon>
        <taxon>Gymnophiona</taxon>
        <taxon>Siphonopidae</taxon>
        <taxon>Microcaecilia</taxon>
    </lineage>
</organism>
<dbReference type="Gene3D" id="1.20.120.550">
    <property type="entry name" value="Membrane associated eicosanoid/glutathione metabolism-like domain"/>
    <property type="match status" value="1"/>
</dbReference>
<evidence type="ECO:0000256" key="6">
    <source>
        <dbReference type="ARBA" id="ARBA00022989"/>
    </source>
</evidence>
<evidence type="ECO:0000256" key="1">
    <source>
        <dbReference type="ARBA" id="ARBA00004374"/>
    </source>
</evidence>
<proteinExistence type="inferred from homology"/>
<dbReference type="CTD" id="4259"/>
<evidence type="ECO:0000256" key="15">
    <source>
        <dbReference type="ARBA" id="ARBA00037916"/>
    </source>
</evidence>
<keyword evidence="6 23" id="KW-1133">Transmembrane helix</keyword>
<keyword evidence="8" id="KW-0443">Lipid metabolism</keyword>
<evidence type="ECO:0000256" key="21">
    <source>
        <dbReference type="ARBA" id="ARBA00075145"/>
    </source>
</evidence>
<dbReference type="FunFam" id="1.20.120.550:FF:000004">
    <property type="entry name" value="Microsomal glutathione S-transferase 3"/>
    <property type="match status" value="1"/>
</dbReference>
<dbReference type="RefSeq" id="XP_030063049.1">
    <property type="nucleotide sequence ID" value="XM_030207189.1"/>
</dbReference>
<dbReference type="SUPFAM" id="SSF161084">
    <property type="entry name" value="MAPEG domain-like"/>
    <property type="match status" value="1"/>
</dbReference>
<feature type="transmembrane region" description="Helical" evidence="23">
    <location>
        <begin position="6"/>
        <end position="26"/>
    </location>
</feature>
<keyword evidence="24" id="KW-1185">Reference proteome</keyword>
<dbReference type="GO" id="GO:0005783">
    <property type="term" value="C:endoplasmic reticulum"/>
    <property type="evidence" value="ECO:0007669"/>
    <property type="project" value="TreeGrafter"/>
</dbReference>
<keyword evidence="12" id="KW-0456">Lyase</keyword>
<protein>
    <recommendedName>
        <fullName evidence="20">Glutathione S-transferase 3, mitochondrial</fullName>
        <ecNumber evidence="16">4.4.1.20</ecNumber>
    </recommendedName>
    <alternativeName>
        <fullName evidence="21">Glutathione peroxidase MGST3</fullName>
    </alternativeName>
    <alternativeName>
        <fullName evidence="22">LTC4 synthase MGST3</fullName>
    </alternativeName>
</protein>
<keyword evidence="7" id="KW-0560">Oxidoreductase</keyword>
<dbReference type="GO" id="GO:0004364">
    <property type="term" value="F:glutathione transferase activity"/>
    <property type="evidence" value="ECO:0007669"/>
    <property type="project" value="TreeGrafter"/>
</dbReference>